<name>A0A2N7VP37_9BURK</name>
<accession>A0A2N7VP37</accession>
<organism evidence="1 2">
    <name type="scientific">Trinickia soli</name>
    <dbReference type="NCBI Taxonomy" id="380675"/>
    <lineage>
        <taxon>Bacteria</taxon>
        <taxon>Pseudomonadati</taxon>
        <taxon>Pseudomonadota</taxon>
        <taxon>Betaproteobacteria</taxon>
        <taxon>Burkholderiales</taxon>
        <taxon>Burkholderiaceae</taxon>
        <taxon>Trinickia</taxon>
    </lineage>
</organism>
<evidence type="ECO:0000313" key="2">
    <source>
        <dbReference type="Proteomes" id="UP000235347"/>
    </source>
</evidence>
<protein>
    <submittedName>
        <fullName evidence="1">Uncharacterized protein</fullName>
    </submittedName>
</protein>
<reference evidence="1 2" key="1">
    <citation type="submission" date="2018-01" db="EMBL/GenBank/DDBJ databases">
        <title>Whole genome analyses suggest that Burkholderia sensu lato contains two further novel genera in the rhizoxinica-symbiotica group Mycetohabitans gen. nov., and Trinickia gen. nov.: implications for the evolution of diazotrophy and nodulation in the Burkholderiaceae.</title>
        <authorList>
            <person name="Estrada-de los Santos P."/>
            <person name="Palmer M."/>
            <person name="Chavez-Ramirez B."/>
            <person name="Beukes C."/>
            <person name="Steenkamp E.T."/>
            <person name="Hirsch A.M."/>
            <person name="Manyaka P."/>
            <person name="Maluk M."/>
            <person name="Lafos M."/>
            <person name="Crook M."/>
            <person name="Gross E."/>
            <person name="Simon M.F."/>
            <person name="Bueno dos Reis Junior F."/>
            <person name="Poole P.S."/>
            <person name="Venter S.N."/>
            <person name="James E.K."/>
        </authorList>
    </citation>
    <scope>NUCLEOTIDE SEQUENCE [LARGE SCALE GENOMIC DNA]</scope>
    <source>
        <strain evidence="1 2">GP25-8</strain>
    </source>
</reference>
<comment type="caution">
    <text evidence="1">The sequence shown here is derived from an EMBL/GenBank/DDBJ whole genome shotgun (WGS) entry which is preliminary data.</text>
</comment>
<dbReference type="Proteomes" id="UP000235347">
    <property type="component" value="Unassembled WGS sequence"/>
</dbReference>
<proteinExistence type="predicted"/>
<keyword evidence="2" id="KW-1185">Reference proteome</keyword>
<sequence length="80" mass="9557">MCRYSEILTSFVFNFGKKSRGALSGGRYNLKHFVTASFCQFAHNALQRFQHRCVRFALGWRQPDVDIESRWGHLCWSRWR</sequence>
<evidence type="ECO:0000313" key="1">
    <source>
        <dbReference type="EMBL" id="PMS18920.1"/>
    </source>
</evidence>
<dbReference type="AlphaFoldDB" id="A0A2N7VP37"/>
<gene>
    <name evidence="1" type="ORF">C0Z19_21985</name>
</gene>
<dbReference type="EMBL" id="PNYB01000023">
    <property type="protein sequence ID" value="PMS18920.1"/>
    <property type="molecule type" value="Genomic_DNA"/>
</dbReference>